<feature type="repeat" description="PPR" evidence="3">
    <location>
        <begin position="128"/>
        <end position="162"/>
    </location>
</feature>
<dbReference type="Pfam" id="PF01535">
    <property type="entry name" value="PPR"/>
    <property type="match status" value="1"/>
</dbReference>
<proteinExistence type="inferred from homology"/>
<evidence type="ECO:0000313" key="6">
    <source>
        <dbReference type="EMBL" id="PKA66485.1"/>
    </source>
</evidence>
<dbReference type="Pfam" id="PF23276">
    <property type="entry name" value="TPR_24"/>
    <property type="match status" value="1"/>
</dbReference>
<evidence type="ECO:0000313" key="7">
    <source>
        <dbReference type="Proteomes" id="UP000236161"/>
    </source>
</evidence>
<feature type="repeat" description="PPR" evidence="3">
    <location>
        <begin position="235"/>
        <end position="269"/>
    </location>
</feature>
<dbReference type="AlphaFoldDB" id="A0A2I0BFA2"/>
<dbReference type="InterPro" id="IPR002885">
    <property type="entry name" value="PPR_rpt"/>
</dbReference>
<organism evidence="6 7">
    <name type="scientific">Apostasia shenzhenica</name>
    <dbReference type="NCBI Taxonomy" id="1088818"/>
    <lineage>
        <taxon>Eukaryota</taxon>
        <taxon>Viridiplantae</taxon>
        <taxon>Streptophyta</taxon>
        <taxon>Embryophyta</taxon>
        <taxon>Tracheophyta</taxon>
        <taxon>Spermatophyta</taxon>
        <taxon>Magnoliopsida</taxon>
        <taxon>Liliopsida</taxon>
        <taxon>Asparagales</taxon>
        <taxon>Orchidaceae</taxon>
        <taxon>Apostasioideae</taxon>
        <taxon>Apostasia</taxon>
    </lineage>
</organism>
<evidence type="ECO:0000256" key="1">
    <source>
        <dbReference type="ARBA" id="ARBA00007626"/>
    </source>
</evidence>
<keyword evidence="6" id="KW-0489">Methyltransferase</keyword>
<sequence length="476" mass="53351">MAAANLEKPQRSPIVVGDKSPAPPADQHQNDPRVRAICDILNRLPPMELERSLSNSGIIPVTELVEAVLSLSYSSPSSAVQFFRWSGLSCKQTPRAWNLIVDILGRNGLFDAMWDAIRSMKQEGGVLSTATFASAFDSYCALGMIKDAIMTFDVMDRYGVPKDIVAVNSLLSAICRRDCSTADAANFFDRVKTIVPPNADTFAILLEGWERERNASRAKNTFGEMVIRIGWDADNMSAYDAFLNTLVRADQPEEAIKFLKVMKSKNCLPGLKFFGNAVDIFVKRNDSANALALWNAMVLDSGLIPNLVMFNAMISLLCNNQQIELAFRFLDEMPLYGVFPDPVTYNTIFGCLVRNKRARNAETFLVEMRKNEQLPYPSNCAAAIKMFFEQYNPAAAIEVWSCIANELVRPDNDSANEVLLGLMDLGRLNEVKRYAEDMLGRGIELHPTLIEKLKIAFHKADKFDLFDRIVRRAKRF</sequence>
<accession>A0A2I0BFA2</accession>
<comment type="similarity">
    <text evidence="1">Belongs to the PPR family. P subfamily.</text>
</comment>
<feature type="repeat" description="PPR" evidence="3">
    <location>
        <begin position="306"/>
        <end position="340"/>
    </location>
</feature>
<dbReference type="GO" id="GO:0003729">
    <property type="term" value="F:mRNA binding"/>
    <property type="evidence" value="ECO:0007669"/>
    <property type="project" value="TreeGrafter"/>
</dbReference>
<dbReference type="PROSITE" id="PS51375">
    <property type="entry name" value="PPR"/>
    <property type="match status" value="4"/>
</dbReference>
<protein>
    <submittedName>
        <fullName evidence="6">Pentatricopeptide repeat-containing protein</fullName>
        <ecNumber evidence="6">2.1.1.204</ecNumber>
    </submittedName>
</protein>
<evidence type="ECO:0000256" key="2">
    <source>
        <dbReference type="ARBA" id="ARBA00022737"/>
    </source>
</evidence>
<dbReference type="InterPro" id="IPR057027">
    <property type="entry name" value="TPR_mt"/>
</dbReference>
<reference evidence="6 7" key="1">
    <citation type="journal article" date="2017" name="Nature">
        <title>The Apostasia genome and the evolution of orchids.</title>
        <authorList>
            <person name="Zhang G.Q."/>
            <person name="Liu K.W."/>
            <person name="Li Z."/>
            <person name="Lohaus R."/>
            <person name="Hsiao Y.Y."/>
            <person name="Niu S.C."/>
            <person name="Wang J.Y."/>
            <person name="Lin Y.C."/>
            <person name="Xu Q."/>
            <person name="Chen L.J."/>
            <person name="Yoshida K."/>
            <person name="Fujiwara S."/>
            <person name="Wang Z.W."/>
            <person name="Zhang Y.Q."/>
            <person name="Mitsuda N."/>
            <person name="Wang M."/>
            <person name="Liu G.H."/>
            <person name="Pecoraro L."/>
            <person name="Huang H.X."/>
            <person name="Xiao X.J."/>
            <person name="Lin M."/>
            <person name="Wu X.Y."/>
            <person name="Wu W.L."/>
            <person name="Chen Y.Y."/>
            <person name="Chang S.B."/>
            <person name="Sakamoto S."/>
            <person name="Ohme-Takagi M."/>
            <person name="Yagi M."/>
            <person name="Zeng S.J."/>
            <person name="Shen C.Y."/>
            <person name="Yeh C.M."/>
            <person name="Luo Y.B."/>
            <person name="Tsai W.C."/>
            <person name="Van de Peer Y."/>
            <person name="Liu Z.J."/>
        </authorList>
    </citation>
    <scope>NUCLEOTIDE SEQUENCE [LARGE SCALE GENOMIC DNA]</scope>
    <source>
        <strain evidence="7">cv. Shenzhen</strain>
        <tissue evidence="6">Stem</tissue>
    </source>
</reference>
<dbReference type="EC" id="2.1.1.204" evidence="6"/>
<dbReference type="InterPro" id="IPR011990">
    <property type="entry name" value="TPR-like_helical_dom_sf"/>
</dbReference>
<dbReference type="PANTHER" id="PTHR47938:SF35">
    <property type="entry name" value="PENTATRICOPEPTIDE REPEAT-CONTAINING PROTEIN 4, MITOCHONDRIAL-RELATED"/>
    <property type="match status" value="1"/>
</dbReference>
<dbReference type="Pfam" id="PF13041">
    <property type="entry name" value="PPR_2"/>
    <property type="match status" value="1"/>
</dbReference>
<dbReference type="PANTHER" id="PTHR47938">
    <property type="entry name" value="RESPIRATORY COMPLEX I CHAPERONE (CIA84), PUTATIVE (AFU_ORTHOLOGUE AFUA_2G06020)-RELATED"/>
    <property type="match status" value="1"/>
</dbReference>
<name>A0A2I0BFA2_9ASPA</name>
<keyword evidence="2" id="KW-0677">Repeat</keyword>
<evidence type="ECO:0000256" key="4">
    <source>
        <dbReference type="SAM" id="MobiDB-lite"/>
    </source>
</evidence>
<dbReference type="STRING" id="1088818.A0A2I0BFA2"/>
<dbReference type="EMBL" id="KZ451885">
    <property type="protein sequence ID" value="PKA66485.1"/>
    <property type="molecule type" value="Genomic_DNA"/>
</dbReference>
<dbReference type="GO" id="GO:0005739">
    <property type="term" value="C:mitochondrion"/>
    <property type="evidence" value="ECO:0007669"/>
    <property type="project" value="TreeGrafter"/>
</dbReference>
<keyword evidence="7" id="KW-1185">Reference proteome</keyword>
<dbReference type="Gene3D" id="1.25.40.10">
    <property type="entry name" value="Tetratricopeptide repeat domain"/>
    <property type="match status" value="3"/>
</dbReference>
<feature type="region of interest" description="Disordered" evidence="4">
    <location>
        <begin position="1"/>
        <end position="31"/>
    </location>
</feature>
<feature type="domain" description="Pentatricopeptide repeat-containing protein-mitochondrial" evidence="5">
    <location>
        <begin position="102"/>
        <end position="222"/>
    </location>
</feature>
<gene>
    <name evidence="6" type="ORF">AXF42_Ash003139</name>
</gene>
<dbReference type="NCBIfam" id="TIGR00756">
    <property type="entry name" value="PPR"/>
    <property type="match status" value="4"/>
</dbReference>
<dbReference type="OrthoDB" id="1911504at2759"/>
<dbReference type="Proteomes" id="UP000236161">
    <property type="component" value="Unassembled WGS sequence"/>
</dbReference>
<keyword evidence="6" id="KW-0808">Transferase</keyword>
<dbReference type="GO" id="GO:0008168">
    <property type="term" value="F:methyltransferase activity"/>
    <property type="evidence" value="ECO:0007669"/>
    <property type="project" value="UniProtKB-KW"/>
</dbReference>
<feature type="repeat" description="PPR" evidence="3">
    <location>
        <begin position="341"/>
        <end position="375"/>
    </location>
</feature>
<evidence type="ECO:0000259" key="5">
    <source>
        <dbReference type="Pfam" id="PF23276"/>
    </source>
</evidence>
<dbReference type="GO" id="GO:0140053">
    <property type="term" value="P:mitochondrial gene expression"/>
    <property type="evidence" value="ECO:0007669"/>
    <property type="project" value="TreeGrafter"/>
</dbReference>
<dbReference type="GO" id="GO:0032259">
    <property type="term" value="P:methylation"/>
    <property type="evidence" value="ECO:0007669"/>
    <property type="project" value="UniProtKB-KW"/>
</dbReference>
<evidence type="ECO:0000256" key="3">
    <source>
        <dbReference type="PROSITE-ProRule" id="PRU00708"/>
    </source>
</evidence>